<accession>A0ABR6CND8</accession>
<keyword evidence="1" id="KW-0472">Membrane</keyword>
<feature type="transmembrane region" description="Helical" evidence="1">
    <location>
        <begin position="6"/>
        <end position="26"/>
    </location>
</feature>
<comment type="caution">
    <text evidence="2">The sequence shown here is derived from an EMBL/GenBank/DDBJ whole genome shotgun (WGS) entry which is preliminary data.</text>
</comment>
<evidence type="ECO:0000256" key="1">
    <source>
        <dbReference type="SAM" id="Phobius"/>
    </source>
</evidence>
<sequence length="58" mass="6703">MTLWWVVTIGFIIILGIIGMIFIYFFRSGLKNEEIVEPTFHADEETTEGEKDVDVKLP</sequence>
<reference evidence="2 3" key="1">
    <citation type="submission" date="2020-08" db="EMBL/GenBank/DDBJ databases">
        <title>Genomic Encyclopedia of Type Strains, Phase IV (KMG-IV): sequencing the most valuable type-strain genomes for metagenomic binning, comparative biology and taxonomic classification.</title>
        <authorList>
            <person name="Goeker M."/>
        </authorList>
    </citation>
    <scope>NUCLEOTIDE SEQUENCE [LARGE SCALE GENOMIC DNA]</scope>
    <source>
        <strain evidence="2 3">DSM 105481</strain>
    </source>
</reference>
<gene>
    <name evidence="2" type="ORF">HNP81_001780</name>
</gene>
<dbReference type="EMBL" id="JACJHX010000004">
    <property type="protein sequence ID" value="MBA9026495.1"/>
    <property type="molecule type" value="Genomic_DNA"/>
</dbReference>
<dbReference type="RefSeq" id="WP_182502328.1">
    <property type="nucleotide sequence ID" value="NZ_JACJHX010000004.1"/>
</dbReference>
<name>A0ABR6CND8_9BACI</name>
<evidence type="ECO:0000313" key="3">
    <source>
        <dbReference type="Proteomes" id="UP000626697"/>
    </source>
</evidence>
<evidence type="ECO:0008006" key="4">
    <source>
        <dbReference type="Google" id="ProtNLM"/>
    </source>
</evidence>
<protein>
    <recommendedName>
        <fullName evidence="4">YtzI protein</fullName>
    </recommendedName>
</protein>
<organism evidence="2 3">
    <name type="scientific">Peribacillus huizhouensis</name>
    <dbReference type="NCBI Taxonomy" id="1501239"/>
    <lineage>
        <taxon>Bacteria</taxon>
        <taxon>Bacillati</taxon>
        <taxon>Bacillota</taxon>
        <taxon>Bacilli</taxon>
        <taxon>Bacillales</taxon>
        <taxon>Bacillaceae</taxon>
        <taxon>Peribacillus</taxon>
    </lineage>
</organism>
<proteinExistence type="predicted"/>
<keyword evidence="1" id="KW-0812">Transmembrane</keyword>
<keyword evidence="3" id="KW-1185">Reference proteome</keyword>
<keyword evidence="1" id="KW-1133">Transmembrane helix</keyword>
<evidence type="ECO:0000313" key="2">
    <source>
        <dbReference type="EMBL" id="MBA9026495.1"/>
    </source>
</evidence>
<dbReference type="Proteomes" id="UP000626697">
    <property type="component" value="Unassembled WGS sequence"/>
</dbReference>